<evidence type="ECO:0000256" key="1">
    <source>
        <dbReference type="SAM" id="Phobius"/>
    </source>
</evidence>
<reference evidence="2 3" key="1">
    <citation type="submission" date="2023-05" db="EMBL/GenBank/DDBJ databases">
        <title>Corynebacterium suedekumii sp. nov. and Corynebacterium breve sp. nov. isolated from raw cow's milk.</title>
        <authorList>
            <person name="Baer M.K."/>
            <person name="Mehl L."/>
            <person name="Hellmuth R."/>
            <person name="Marke G."/>
            <person name="Lipski A."/>
        </authorList>
    </citation>
    <scope>NUCLEOTIDE SEQUENCE [LARGE SCALE GENOMIC DNA]</scope>
    <source>
        <strain evidence="2 3">LM112</strain>
    </source>
</reference>
<organism evidence="2 3">
    <name type="scientific">Corynebacterium suedekumii</name>
    <dbReference type="NCBI Taxonomy" id="3049801"/>
    <lineage>
        <taxon>Bacteria</taxon>
        <taxon>Bacillati</taxon>
        <taxon>Actinomycetota</taxon>
        <taxon>Actinomycetes</taxon>
        <taxon>Mycobacteriales</taxon>
        <taxon>Corynebacteriaceae</taxon>
        <taxon>Corynebacterium</taxon>
    </lineage>
</organism>
<evidence type="ECO:0000313" key="3">
    <source>
        <dbReference type="Proteomes" id="UP001238805"/>
    </source>
</evidence>
<dbReference type="Pfam" id="PF14030">
    <property type="entry name" value="DUF4245"/>
    <property type="match status" value="1"/>
</dbReference>
<gene>
    <name evidence="2" type="ORF">QP029_08605</name>
</gene>
<feature type="transmembrane region" description="Helical" evidence="1">
    <location>
        <begin position="16"/>
        <end position="36"/>
    </location>
</feature>
<keyword evidence="1" id="KW-1133">Transmembrane helix</keyword>
<keyword evidence="1" id="KW-0812">Transmembrane</keyword>
<accession>A0ABY8VJV5</accession>
<dbReference type="Proteomes" id="UP001238805">
    <property type="component" value="Chromosome"/>
</dbReference>
<evidence type="ECO:0000313" key="2">
    <source>
        <dbReference type="EMBL" id="WIM69332.1"/>
    </source>
</evidence>
<keyword evidence="1" id="KW-0472">Membrane</keyword>
<name>A0ABY8VJV5_9CORY</name>
<sequence length="192" mass="20695">MAAEGKPRIYQGGRDMMLSLAVIIVAMVVTVGATGLCTYEPGTPENGPVREVDATSFMGMEARASQFPVYLPADPEGWTPNSARRSYLNQTPAPVVGWVTADGGYIQMTQTDQPLDDAVKGIDDDPRQHDRTVDVAGQPVEVYHSDESDVRDLYAVDLGETRILYTGAASDEEFREIIEATVTSEPLPGATG</sequence>
<dbReference type="EMBL" id="CP126970">
    <property type="protein sequence ID" value="WIM69332.1"/>
    <property type="molecule type" value="Genomic_DNA"/>
</dbReference>
<keyword evidence="3" id="KW-1185">Reference proteome</keyword>
<protein>
    <submittedName>
        <fullName evidence="2">DUF4245 domain-containing protein</fullName>
    </submittedName>
</protein>
<dbReference type="RefSeq" id="WP_284873927.1">
    <property type="nucleotide sequence ID" value="NZ_CP126970.1"/>
</dbReference>
<dbReference type="InterPro" id="IPR025339">
    <property type="entry name" value="DUF4245"/>
</dbReference>
<proteinExistence type="predicted"/>